<protein>
    <submittedName>
        <fullName evidence="1">GatB</fullName>
    </submittedName>
</protein>
<sequence length="196" mass="22156">MFLSHKFSLLGRNTMGLRSSILSKNSFVARKKSTDLYIAYNYAFLSPPTLERIKKELKPLGCNIRIANPTFFKAAKKNSIFNRTGPALMVTTFNDHQLTGEEIIASVKKINTIVEGLGDINNIYCYGAVHNGLFYPTVFPEAITKPKYSIKDMMVTNMHKNMLMTTLSLLVRSKEWQTVTITSQLTNNISNTYNTL</sequence>
<gene>
    <name evidence="1" type="ORF">AKO1_001209</name>
</gene>
<name>A0AAW2ZDS8_9EUKA</name>
<evidence type="ECO:0000313" key="1">
    <source>
        <dbReference type="EMBL" id="KAL0486854.1"/>
    </source>
</evidence>
<reference evidence="1 2" key="1">
    <citation type="submission" date="2024-03" db="EMBL/GenBank/DDBJ databases">
        <title>The Acrasis kona genome and developmental transcriptomes reveal deep origins of eukaryotic multicellular pathways.</title>
        <authorList>
            <person name="Sheikh S."/>
            <person name="Fu C.-J."/>
            <person name="Brown M.W."/>
            <person name="Baldauf S.L."/>
        </authorList>
    </citation>
    <scope>NUCLEOTIDE SEQUENCE [LARGE SCALE GENOMIC DNA]</scope>
    <source>
        <strain evidence="1 2">ATCC MYA-3509</strain>
    </source>
</reference>
<organism evidence="1 2">
    <name type="scientific">Acrasis kona</name>
    <dbReference type="NCBI Taxonomy" id="1008807"/>
    <lineage>
        <taxon>Eukaryota</taxon>
        <taxon>Discoba</taxon>
        <taxon>Heterolobosea</taxon>
        <taxon>Tetramitia</taxon>
        <taxon>Eutetramitia</taxon>
        <taxon>Acrasidae</taxon>
        <taxon>Acrasis</taxon>
    </lineage>
</organism>
<keyword evidence="2" id="KW-1185">Reference proteome</keyword>
<evidence type="ECO:0000313" key="2">
    <source>
        <dbReference type="Proteomes" id="UP001431209"/>
    </source>
</evidence>
<dbReference type="AlphaFoldDB" id="A0AAW2ZDS8"/>
<dbReference type="EMBL" id="JAOPGA020001275">
    <property type="protein sequence ID" value="KAL0486854.1"/>
    <property type="molecule type" value="Genomic_DNA"/>
</dbReference>
<proteinExistence type="predicted"/>
<accession>A0AAW2ZDS8</accession>
<dbReference type="Proteomes" id="UP001431209">
    <property type="component" value="Unassembled WGS sequence"/>
</dbReference>
<comment type="caution">
    <text evidence="1">The sequence shown here is derived from an EMBL/GenBank/DDBJ whole genome shotgun (WGS) entry which is preliminary data.</text>
</comment>